<name>A0A4P1JRC0_9CAUL</name>
<sequence>MIVAEGIESSLSAAILAGEPCRAAAALSLGALQGGWASDRFGRVNPDAPAGDPEKPAFTWTEPACAPWGEVRICIDRDMSEIRVKARKATGGTWKRPLDAETRARICAGLAEQAWRKAGAHAVRIWAPAPGRDFNDELRARLAARGLC</sequence>
<evidence type="ECO:0000313" key="1">
    <source>
        <dbReference type="EMBL" id="VTO10665.1"/>
    </source>
</evidence>
<organism evidence="1 2">
    <name type="scientific">Brevundimonas vancanneytii</name>
    <dbReference type="NCBI Taxonomy" id="1325724"/>
    <lineage>
        <taxon>Bacteria</taxon>
        <taxon>Pseudomonadati</taxon>
        <taxon>Pseudomonadota</taxon>
        <taxon>Alphaproteobacteria</taxon>
        <taxon>Caulobacterales</taxon>
        <taxon>Caulobacteraceae</taxon>
        <taxon>Brevundimonas</taxon>
    </lineage>
</organism>
<accession>A0A4P1JRC0</accession>
<dbReference type="Proteomes" id="UP000309952">
    <property type="component" value="Chromosome"/>
</dbReference>
<proteinExistence type="predicted"/>
<protein>
    <submittedName>
        <fullName evidence="1">Uncharacterized protein</fullName>
    </submittedName>
</protein>
<dbReference type="KEGG" id="bvy:NCTC9239_00096"/>
<evidence type="ECO:0000313" key="2">
    <source>
        <dbReference type="Proteomes" id="UP000309952"/>
    </source>
</evidence>
<keyword evidence="2" id="KW-1185">Reference proteome</keyword>
<dbReference type="AlphaFoldDB" id="A0A4P1JRC0"/>
<reference evidence="1 2" key="1">
    <citation type="submission" date="2019-04" db="EMBL/GenBank/DDBJ databases">
        <authorList>
            <consortium name="Pathogen Informatics"/>
        </authorList>
    </citation>
    <scope>NUCLEOTIDE SEQUENCE [LARGE SCALE GENOMIC DNA]</scope>
    <source>
        <strain evidence="1 2">NCTC9239</strain>
    </source>
</reference>
<dbReference type="RefSeq" id="WP_138140630.1">
    <property type="nucleotide sequence ID" value="NZ_LR588407.1"/>
</dbReference>
<dbReference type="EMBL" id="LR588407">
    <property type="protein sequence ID" value="VTO10665.1"/>
    <property type="molecule type" value="Genomic_DNA"/>
</dbReference>
<gene>
    <name evidence="1" type="ORF">NCTC9239_00096</name>
</gene>